<keyword evidence="1" id="KW-1133">Transmembrane helix</keyword>
<name>A0A397RZF6_9MOLU</name>
<evidence type="ECO:0000313" key="2">
    <source>
        <dbReference type="EMBL" id="RIA77789.1"/>
    </source>
</evidence>
<proteinExistence type="predicted"/>
<keyword evidence="3" id="KW-1185">Reference proteome</keyword>
<reference evidence="2 3" key="1">
    <citation type="submission" date="2018-08" db="EMBL/GenBank/DDBJ databases">
        <title>Genomic Encyclopedia of Archaeal and Bacterial Type Strains, Phase II (KMG-II): from individual species to whole genera.</title>
        <authorList>
            <person name="Goeker M."/>
        </authorList>
    </citation>
    <scope>NUCLEOTIDE SEQUENCE [LARGE SCALE GENOMIC DNA]</scope>
    <source>
        <strain evidence="2 3">ATCC 27112</strain>
    </source>
</reference>
<keyword evidence="1" id="KW-0812">Transmembrane</keyword>
<dbReference type="Proteomes" id="UP000266506">
    <property type="component" value="Unassembled WGS sequence"/>
</dbReference>
<feature type="transmembrane region" description="Helical" evidence="1">
    <location>
        <begin position="188"/>
        <end position="209"/>
    </location>
</feature>
<dbReference type="RefSeq" id="WP_119015924.1">
    <property type="nucleotide sequence ID" value="NZ_QXEV01000006.1"/>
</dbReference>
<evidence type="ECO:0000313" key="3">
    <source>
        <dbReference type="Proteomes" id="UP000266506"/>
    </source>
</evidence>
<feature type="transmembrane region" description="Helical" evidence="1">
    <location>
        <begin position="7"/>
        <end position="31"/>
    </location>
</feature>
<comment type="caution">
    <text evidence="2">The sequence shown here is derived from an EMBL/GenBank/DDBJ whole genome shotgun (WGS) entry which is preliminary data.</text>
</comment>
<dbReference type="EMBL" id="QXEV01000006">
    <property type="protein sequence ID" value="RIA77789.1"/>
    <property type="molecule type" value="Genomic_DNA"/>
</dbReference>
<accession>A0A397RZF6</accession>
<feature type="transmembrane region" description="Helical" evidence="1">
    <location>
        <begin position="37"/>
        <end position="60"/>
    </location>
</feature>
<protein>
    <recommendedName>
        <fullName evidence="4">Transmembrane protein</fullName>
    </recommendedName>
</protein>
<dbReference type="InParanoid" id="A0A397RZF6"/>
<sequence>MRISPNIFRVVIFIACLLLIVSLGLCYYYGINADYTFEVYIFMTAAAGTWVILFLLLSILMPRYVISKRQAWVSKHGHIAFAKITSFYTTEHRNAYNRKMTIIHNIVRTEDGLEFTIDFEPLLKTNDNVVVIRYDEDCAIFDNKTMRLIYKKKIIEATFSNYIQKNENYVPIPKDLSGDKKTLVGKKLIIGILAFIILANYIIPTVIILSNNNTNNEAVTNNTTKWNDEIKTKSKSILGFELPEYDLGYTGSYYVTDAKQRLYDTNLNSGYLYPNGSEFSFHFLSSGPSDDKLSSYATYLSLNYGFTKNFDLLDLDYYTNVSNACSQENPSGVFHYIQLKKDNLYIVITKSYSTGYYNYMNYAAELKKDVWLTCIKL</sequence>
<evidence type="ECO:0008006" key="4">
    <source>
        <dbReference type="Google" id="ProtNLM"/>
    </source>
</evidence>
<dbReference type="AlphaFoldDB" id="A0A397RZF6"/>
<evidence type="ECO:0000256" key="1">
    <source>
        <dbReference type="SAM" id="Phobius"/>
    </source>
</evidence>
<gene>
    <name evidence="2" type="ORF">EI71_00761</name>
</gene>
<organism evidence="2 3">
    <name type="scientific">Anaeroplasma bactoclasticum</name>
    <dbReference type="NCBI Taxonomy" id="2088"/>
    <lineage>
        <taxon>Bacteria</taxon>
        <taxon>Bacillati</taxon>
        <taxon>Mycoplasmatota</taxon>
        <taxon>Mollicutes</taxon>
        <taxon>Anaeroplasmatales</taxon>
        <taxon>Anaeroplasmataceae</taxon>
        <taxon>Anaeroplasma</taxon>
    </lineage>
</organism>
<keyword evidence="1" id="KW-0472">Membrane</keyword>